<proteinExistence type="predicted"/>
<sequence length="206" mass="24066">MDELELLKKDWQKQEVGLPKLSYNELYKMILRRSSSIVKWIFIISILEFALWASIDIAARLTGKYEDMEVAGMGGFTIISSAISYGVLIYFIIRFYLNYKKIKTTDSAKVLMQNILKTRKTVKYYVWINLTLIGALMITTMIYLTFNKEFLELHEHSNVTPVIYILTGVVLSLIIVAILGFVYYLIYGLLTRKLKRNYKELKKMEI</sequence>
<evidence type="ECO:0008006" key="4">
    <source>
        <dbReference type="Google" id="ProtNLM"/>
    </source>
</evidence>
<dbReference type="Proteomes" id="UP001500459">
    <property type="component" value="Unassembled WGS sequence"/>
</dbReference>
<protein>
    <recommendedName>
        <fullName evidence="4">DUF3278 domain-containing protein</fullName>
    </recommendedName>
</protein>
<keyword evidence="1" id="KW-1133">Transmembrane helix</keyword>
<keyword evidence="1" id="KW-0472">Membrane</keyword>
<comment type="caution">
    <text evidence="2">The sequence shown here is derived from an EMBL/GenBank/DDBJ whole genome shotgun (WGS) entry which is preliminary data.</text>
</comment>
<reference evidence="3" key="1">
    <citation type="journal article" date="2019" name="Int. J. Syst. Evol. Microbiol.">
        <title>The Global Catalogue of Microorganisms (GCM) 10K type strain sequencing project: providing services to taxonomists for standard genome sequencing and annotation.</title>
        <authorList>
            <consortium name="The Broad Institute Genomics Platform"/>
            <consortium name="The Broad Institute Genome Sequencing Center for Infectious Disease"/>
            <person name="Wu L."/>
            <person name="Ma J."/>
        </authorList>
    </citation>
    <scope>NUCLEOTIDE SEQUENCE [LARGE SCALE GENOMIC DNA]</scope>
    <source>
        <strain evidence="3">JCM 17106</strain>
    </source>
</reference>
<organism evidence="2 3">
    <name type="scientific">Aquimarina addita</name>
    <dbReference type="NCBI Taxonomy" id="870485"/>
    <lineage>
        <taxon>Bacteria</taxon>
        <taxon>Pseudomonadati</taxon>
        <taxon>Bacteroidota</taxon>
        <taxon>Flavobacteriia</taxon>
        <taxon>Flavobacteriales</taxon>
        <taxon>Flavobacteriaceae</taxon>
        <taxon>Aquimarina</taxon>
    </lineage>
</organism>
<gene>
    <name evidence="2" type="ORF">GCM10022393_42990</name>
</gene>
<evidence type="ECO:0000313" key="2">
    <source>
        <dbReference type="EMBL" id="GAA3523529.1"/>
    </source>
</evidence>
<feature type="transmembrane region" description="Helical" evidence="1">
    <location>
        <begin position="37"/>
        <end position="55"/>
    </location>
</feature>
<feature type="transmembrane region" description="Helical" evidence="1">
    <location>
        <begin position="124"/>
        <end position="143"/>
    </location>
</feature>
<feature type="transmembrane region" description="Helical" evidence="1">
    <location>
        <begin position="163"/>
        <end position="186"/>
    </location>
</feature>
<dbReference type="EMBL" id="BAABCW010000037">
    <property type="protein sequence ID" value="GAA3523529.1"/>
    <property type="molecule type" value="Genomic_DNA"/>
</dbReference>
<evidence type="ECO:0000313" key="3">
    <source>
        <dbReference type="Proteomes" id="UP001500459"/>
    </source>
</evidence>
<name>A0ABP6UXD8_9FLAO</name>
<accession>A0ABP6UXD8</accession>
<evidence type="ECO:0000256" key="1">
    <source>
        <dbReference type="SAM" id="Phobius"/>
    </source>
</evidence>
<keyword evidence="3" id="KW-1185">Reference proteome</keyword>
<feature type="transmembrane region" description="Helical" evidence="1">
    <location>
        <begin position="75"/>
        <end position="97"/>
    </location>
</feature>
<keyword evidence="1" id="KW-0812">Transmembrane</keyword>
<dbReference type="RefSeq" id="WP_344930989.1">
    <property type="nucleotide sequence ID" value="NZ_BAABCW010000037.1"/>
</dbReference>